<evidence type="ECO:0000256" key="3">
    <source>
        <dbReference type="ARBA" id="ARBA00007895"/>
    </source>
</evidence>
<feature type="compositionally biased region" description="Low complexity" evidence="9">
    <location>
        <begin position="255"/>
        <end position="265"/>
    </location>
</feature>
<protein>
    <submittedName>
        <fullName evidence="12">Vta1-like protein</fullName>
    </submittedName>
</protein>
<dbReference type="Pfam" id="PF04652">
    <property type="entry name" value="Vta1"/>
    <property type="match status" value="1"/>
</dbReference>
<dbReference type="InterPro" id="IPR023175">
    <property type="entry name" value="Vta1/CALS_N_sf"/>
</dbReference>
<evidence type="ECO:0000256" key="9">
    <source>
        <dbReference type="SAM" id="MobiDB-lite"/>
    </source>
</evidence>
<evidence type="ECO:0000256" key="6">
    <source>
        <dbReference type="ARBA" id="ARBA00022753"/>
    </source>
</evidence>
<feature type="compositionally biased region" description="Pro residues" evidence="9">
    <location>
        <begin position="290"/>
        <end position="312"/>
    </location>
</feature>
<accession>A0AAW2ZPC9</accession>
<dbReference type="InterPro" id="IPR041212">
    <property type="entry name" value="Vta1_C"/>
</dbReference>
<evidence type="ECO:0000256" key="4">
    <source>
        <dbReference type="ARBA" id="ARBA00022448"/>
    </source>
</evidence>
<comment type="caution">
    <text evidence="12">The sequence shown here is derived from an EMBL/GenBank/DDBJ whole genome shotgun (WGS) entry which is preliminary data.</text>
</comment>
<feature type="compositionally biased region" description="Polar residues" evidence="9">
    <location>
        <begin position="189"/>
        <end position="198"/>
    </location>
</feature>
<keyword evidence="13" id="KW-1185">Reference proteome</keyword>
<feature type="compositionally biased region" description="Acidic residues" evidence="9">
    <location>
        <begin position="174"/>
        <end position="186"/>
    </location>
</feature>
<dbReference type="InterPro" id="IPR044538">
    <property type="entry name" value="Vta1-like"/>
</dbReference>
<evidence type="ECO:0000313" key="12">
    <source>
        <dbReference type="EMBL" id="KAL0491293.1"/>
    </source>
</evidence>
<keyword evidence="5" id="KW-0963">Cytoplasm</keyword>
<dbReference type="AlphaFoldDB" id="A0AAW2ZPC9"/>
<evidence type="ECO:0000259" key="11">
    <source>
        <dbReference type="Pfam" id="PF18097"/>
    </source>
</evidence>
<evidence type="ECO:0000256" key="2">
    <source>
        <dbReference type="ARBA" id="ARBA00004496"/>
    </source>
</evidence>
<feature type="compositionally biased region" description="Pro residues" evidence="9">
    <location>
        <begin position="320"/>
        <end position="335"/>
    </location>
</feature>
<evidence type="ECO:0000313" key="13">
    <source>
        <dbReference type="Proteomes" id="UP001431209"/>
    </source>
</evidence>
<dbReference type="PANTHER" id="PTHR46009">
    <property type="entry name" value="VACUOLAR PROTEIN SORTING-ASSOCIATED PROTEIN VTA1 HOMOLOG"/>
    <property type="match status" value="1"/>
</dbReference>
<feature type="region of interest" description="Disordered" evidence="9">
    <location>
        <begin position="216"/>
        <end position="355"/>
    </location>
</feature>
<reference evidence="12 13" key="1">
    <citation type="submission" date="2024-03" db="EMBL/GenBank/DDBJ databases">
        <title>The Acrasis kona genome and developmental transcriptomes reveal deep origins of eukaryotic multicellular pathways.</title>
        <authorList>
            <person name="Sheikh S."/>
            <person name="Fu C.-J."/>
            <person name="Brown M.W."/>
            <person name="Baldauf S.L."/>
        </authorList>
    </citation>
    <scope>NUCLEOTIDE SEQUENCE [LARGE SCALE GENOMIC DNA]</scope>
    <source>
        <strain evidence="12 13">ATCC MYA-3509</strain>
    </source>
</reference>
<sequence>MASLTTELNVATFPKVLKPILPFLQRANDFEKRAPLVAFYCRTYAAQLGITIIQSGATKEDGPTKMLIDLMDKLETDKQSLDANTEDGRATVELFAIKMFKKADDADRAGRHDAIVARLFYASSVLMEVTKQFGDLSEDIVEKQKYARWKAAEISRAIKTGSSIAPGPYGSDDGGYEQEQESETEMSEAHQNAMQTKQTEYHHTAFDRQPQQQYSYNQPQQDFNSYNDQQSSYDQHSSHMDTQQDSSAFGGPNHQYEQYFQQEQEPSFVEPPPQQSFAMSPQSNIQPSFIQPPPQAFSPPPQQSFAPPPQSYTPPKQALSPPPQQVAPTPKPQPSPAVTKPQPTQVPQQSFQFEKEEIPLEDVMKAQKFTKFAMSSLQFNDIDTARKYLRDALQLIGG</sequence>
<name>A0AAW2ZPC9_9EUKA</name>
<proteinExistence type="inferred from homology"/>
<evidence type="ECO:0000256" key="5">
    <source>
        <dbReference type="ARBA" id="ARBA00022490"/>
    </source>
</evidence>
<evidence type="ECO:0000259" key="10">
    <source>
        <dbReference type="Pfam" id="PF04652"/>
    </source>
</evidence>
<feature type="compositionally biased region" description="Low complexity" evidence="9">
    <location>
        <begin position="336"/>
        <end position="349"/>
    </location>
</feature>
<dbReference type="GO" id="GO:0015031">
    <property type="term" value="P:protein transport"/>
    <property type="evidence" value="ECO:0007669"/>
    <property type="project" value="UniProtKB-KW"/>
</dbReference>
<organism evidence="12 13">
    <name type="scientific">Acrasis kona</name>
    <dbReference type="NCBI Taxonomy" id="1008807"/>
    <lineage>
        <taxon>Eukaryota</taxon>
        <taxon>Discoba</taxon>
        <taxon>Heterolobosea</taxon>
        <taxon>Tetramitia</taxon>
        <taxon>Eutetramitia</taxon>
        <taxon>Acrasidae</taxon>
        <taxon>Acrasis</taxon>
    </lineage>
</organism>
<evidence type="ECO:0000256" key="1">
    <source>
        <dbReference type="ARBA" id="ARBA00004481"/>
    </source>
</evidence>
<dbReference type="GO" id="GO:0005771">
    <property type="term" value="C:multivesicular body"/>
    <property type="evidence" value="ECO:0007669"/>
    <property type="project" value="TreeGrafter"/>
</dbReference>
<feature type="compositionally biased region" description="Low complexity" evidence="9">
    <location>
        <begin position="280"/>
        <end position="289"/>
    </location>
</feature>
<dbReference type="Gene3D" id="1.25.40.270">
    <property type="entry name" value="Vacuolar protein sorting-associated protein vta1"/>
    <property type="match status" value="1"/>
</dbReference>
<dbReference type="EMBL" id="JAOPGA020001780">
    <property type="protein sequence ID" value="KAL0491293.1"/>
    <property type="molecule type" value="Genomic_DNA"/>
</dbReference>
<keyword evidence="7" id="KW-0653">Protein transport</keyword>
<feature type="domain" description="Vta1 C-terminal" evidence="11">
    <location>
        <begin position="362"/>
        <end position="395"/>
    </location>
</feature>
<keyword evidence="8" id="KW-0472">Membrane</keyword>
<dbReference type="GO" id="GO:0032511">
    <property type="term" value="P:late endosome to vacuole transport via multivesicular body sorting pathway"/>
    <property type="evidence" value="ECO:0007669"/>
    <property type="project" value="InterPro"/>
</dbReference>
<comment type="subcellular location">
    <subcellularLocation>
        <location evidence="2">Cytoplasm</location>
    </subcellularLocation>
    <subcellularLocation>
        <location evidence="1">Endosome membrane</location>
        <topology evidence="1">Peripheral membrane protein</topology>
    </subcellularLocation>
</comment>
<dbReference type="InterPro" id="IPR039431">
    <property type="entry name" value="Vta1/CALS_N"/>
</dbReference>
<keyword evidence="6" id="KW-0967">Endosome</keyword>
<evidence type="ECO:0000256" key="8">
    <source>
        <dbReference type="ARBA" id="ARBA00023136"/>
    </source>
</evidence>
<dbReference type="Gene3D" id="1.20.5.420">
    <property type="entry name" value="Immunoglobulin FC, subunit C"/>
    <property type="match status" value="1"/>
</dbReference>
<dbReference type="PANTHER" id="PTHR46009:SF1">
    <property type="entry name" value="VACUOLAR PROTEIN SORTING-ASSOCIATED PROTEIN VTA1 HOMOLOG"/>
    <property type="match status" value="1"/>
</dbReference>
<feature type="compositionally biased region" description="Low complexity" evidence="9">
    <location>
        <begin position="216"/>
        <end position="235"/>
    </location>
</feature>
<gene>
    <name evidence="12" type="ORF">AKO1_002381</name>
</gene>
<dbReference type="Proteomes" id="UP001431209">
    <property type="component" value="Unassembled WGS sequence"/>
</dbReference>
<keyword evidence="4" id="KW-0813">Transport</keyword>
<feature type="region of interest" description="Disordered" evidence="9">
    <location>
        <begin position="161"/>
        <end position="201"/>
    </location>
</feature>
<evidence type="ECO:0000256" key="7">
    <source>
        <dbReference type="ARBA" id="ARBA00022927"/>
    </source>
</evidence>
<dbReference type="Pfam" id="PF18097">
    <property type="entry name" value="Vta1_C"/>
    <property type="match status" value="1"/>
</dbReference>
<feature type="domain" description="Vta1/callose synthase N-terminal" evidence="10">
    <location>
        <begin position="20"/>
        <end position="159"/>
    </location>
</feature>
<comment type="similarity">
    <text evidence="3">Belongs to the VTA1 family.</text>
</comment>
<dbReference type="GO" id="GO:0010008">
    <property type="term" value="C:endosome membrane"/>
    <property type="evidence" value="ECO:0007669"/>
    <property type="project" value="UniProtKB-SubCell"/>
</dbReference>